<dbReference type="AlphaFoldDB" id="A0A345D941"/>
<comment type="catalytic activity">
    <reaction evidence="6">
        <text>cytidine(1402) in 16S rRNA + S-adenosyl-L-methionine = 2'-O-methylcytidine(1402) in 16S rRNA + S-adenosyl-L-homocysteine + H(+)</text>
        <dbReference type="Rhea" id="RHEA:42924"/>
        <dbReference type="Rhea" id="RHEA-COMP:10285"/>
        <dbReference type="Rhea" id="RHEA-COMP:10286"/>
        <dbReference type="ChEBI" id="CHEBI:15378"/>
        <dbReference type="ChEBI" id="CHEBI:57856"/>
        <dbReference type="ChEBI" id="CHEBI:59789"/>
        <dbReference type="ChEBI" id="CHEBI:74495"/>
        <dbReference type="ChEBI" id="CHEBI:82748"/>
        <dbReference type="EC" id="2.1.1.198"/>
    </reaction>
</comment>
<evidence type="ECO:0000256" key="1">
    <source>
        <dbReference type="ARBA" id="ARBA00022490"/>
    </source>
</evidence>
<dbReference type="EMBL" id="CP031124">
    <property type="protein sequence ID" value="AXF84879.1"/>
    <property type="molecule type" value="Genomic_DNA"/>
</dbReference>
<dbReference type="SUPFAM" id="SSF53790">
    <property type="entry name" value="Tetrapyrrole methylase"/>
    <property type="match status" value="1"/>
</dbReference>
<dbReference type="EC" id="2.1.1.198" evidence="6"/>
<dbReference type="PANTHER" id="PTHR46111:SF1">
    <property type="entry name" value="RIBOSOMAL RNA SMALL SUBUNIT METHYLTRANSFERASE I"/>
    <property type="match status" value="1"/>
</dbReference>
<dbReference type="OrthoDB" id="9809084at2"/>
<dbReference type="Gene3D" id="3.30.950.10">
    <property type="entry name" value="Methyltransferase, Cobalt-precorrin-4 Transmethylase, Domain 2"/>
    <property type="match status" value="1"/>
</dbReference>
<keyword evidence="10" id="KW-1185">Reference proteome</keyword>
<dbReference type="InterPro" id="IPR000878">
    <property type="entry name" value="4pyrrol_Mease"/>
</dbReference>
<dbReference type="NCBIfam" id="TIGR00096">
    <property type="entry name" value="16S rRNA (cytidine(1402)-2'-O)-methyltransferase"/>
    <property type="match status" value="1"/>
</dbReference>
<keyword evidence="2 6" id="KW-0698">rRNA processing</keyword>
<feature type="domain" description="RsmI HTH" evidence="8">
    <location>
        <begin position="250"/>
        <end position="293"/>
    </location>
</feature>
<comment type="subcellular location">
    <subcellularLocation>
        <location evidence="6">Cytoplasm</location>
    </subcellularLocation>
</comment>
<dbReference type="PANTHER" id="PTHR46111">
    <property type="entry name" value="RIBOSOMAL RNA SMALL SUBUNIT METHYLTRANSFERASE I"/>
    <property type="match status" value="1"/>
</dbReference>
<dbReference type="HAMAP" id="MF_01877">
    <property type="entry name" value="16SrRNA_methyltr_I"/>
    <property type="match status" value="1"/>
</dbReference>
<dbReference type="RefSeq" id="WP_114562134.1">
    <property type="nucleotide sequence ID" value="NZ_CP031124.1"/>
</dbReference>
<dbReference type="InterPro" id="IPR008189">
    <property type="entry name" value="rRNA_ssu_MeTfrase_I"/>
</dbReference>
<evidence type="ECO:0000259" key="7">
    <source>
        <dbReference type="Pfam" id="PF00590"/>
    </source>
</evidence>
<sequence length="299" mass="32097">MDFTSTALEPLWQNAHTQQWPRHTLYVVATPIGNIADISIRALYALQLADAIACEDTRHSKPLLAQYGISKPLIAVHDHNEAEAATGLIERLRNGERIALITDAGTPAISDPGARVVAAAHAAGVRVMPIAGASAAVTAMSAAGLDGGFQFIGFLPNKAMARAHALTALARTPTNLVFYEAPHRLHETITTMAELFPTRRLTVAKELSKLHENVLTLVLQDAPDWLTTAPAARGEYVLILSAPSEEIHADTPAWHTTLQALLEELPLKQAVALTVKLTQASKNDVYSHALALKNNTVSS</sequence>
<dbReference type="Proteomes" id="UP000252182">
    <property type="component" value="Chromosome"/>
</dbReference>
<dbReference type="InterPro" id="IPR014776">
    <property type="entry name" value="4pyrrole_Mease_sub2"/>
</dbReference>
<feature type="domain" description="Tetrapyrrole methylase" evidence="7">
    <location>
        <begin position="24"/>
        <end position="222"/>
    </location>
</feature>
<reference evidence="10" key="1">
    <citation type="submission" date="2018-07" db="EMBL/GenBank/DDBJ databases">
        <authorList>
            <person name="Kim H."/>
        </authorList>
    </citation>
    <scope>NUCLEOTIDE SEQUENCE [LARGE SCALE GENOMIC DNA]</scope>
    <source>
        <strain evidence="10">F02</strain>
    </source>
</reference>
<comment type="similarity">
    <text evidence="6">Belongs to the methyltransferase superfamily. RsmI family.</text>
</comment>
<keyword evidence="1 6" id="KW-0963">Cytoplasm</keyword>
<dbReference type="PIRSF" id="PIRSF005917">
    <property type="entry name" value="MTase_YraL"/>
    <property type="match status" value="1"/>
</dbReference>
<keyword evidence="5 6" id="KW-0949">S-adenosyl-L-methionine</keyword>
<dbReference type="KEGG" id="hyf:DTO96_100590"/>
<gene>
    <name evidence="9" type="primary">rsmI_1</name>
    <name evidence="6" type="synonym">rsmI</name>
    <name evidence="9" type="ORF">DTO96_100590</name>
</gene>
<evidence type="ECO:0000256" key="6">
    <source>
        <dbReference type="HAMAP-Rule" id="MF_01877"/>
    </source>
</evidence>
<keyword evidence="4 6" id="KW-0808">Transferase</keyword>
<proteinExistence type="inferred from homology"/>
<dbReference type="Pfam" id="PF23016">
    <property type="entry name" value="RsmI_C"/>
    <property type="match status" value="1"/>
</dbReference>
<dbReference type="InterPro" id="IPR053910">
    <property type="entry name" value="RsmI_HTH"/>
</dbReference>
<evidence type="ECO:0000256" key="2">
    <source>
        <dbReference type="ARBA" id="ARBA00022552"/>
    </source>
</evidence>
<organism evidence="9 10">
    <name type="scientific">Ephemeroptericola cinctiostellae</name>
    <dbReference type="NCBI Taxonomy" id="2268024"/>
    <lineage>
        <taxon>Bacteria</taxon>
        <taxon>Pseudomonadati</taxon>
        <taxon>Pseudomonadota</taxon>
        <taxon>Betaproteobacteria</taxon>
        <taxon>Burkholderiales</taxon>
        <taxon>Burkholderiaceae</taxon>
        <taxon>Ephemeroptericola</taxon>
    </lineage>
</organism>
<dbReference type="InterPro" id="IPR014777">
    <property type="entry name" value="4pyrrole_Mease_sub1"/>
</dbReference>
<evidence type="ECO:0000313" key="10">
    <source>
        <dbReference type="Proteomes" id="UP000252182"/>
    </source>
</evidence>
<dbReference type="CDD" id="cd11648">
    <property type="entry name" value="RsmI"/>
    <property type="match status" value="1"/>
</dbReference>
<evidence type="ECO:0000256" key="5">
    <source>
        <dbReference type="ARBA" id="ARBA00022691"/>
    </source>
</evidence>
<evidence type="ECO:0000313" key="9">
    <source>
        <dbReference type="EMBL" id="AXF84879.1"/>
    </source>
</evidence>
<dbReference type="FunFam" id="3.40.1010.10:FF:000007">
    <property type="entry name" value="Ribosomal RNA small subunit methyltransferase I"/>
    <property type="match status" value="1"/>
</dbReference>
<accession>A0A345D941</accession>
<keyword evidence="3 6" id="KW-0489">Methyltransferase</keyword>
<protein>
    <recommendedName>
        <fullName evidence="6">Ribosomal RNA small subunit methyltransferase I</fullName>
        <ecNumber evidence="6">2.1.1.198</ecNumber>
    </recommendedName>
    <alternativeName>
        <fullName evidence="6">16S rRNA 2'-O-ribose C1402 methyltransferase</fullName>
    </alternativeName>
    <alternativeName>
        <fullName evidence="6">rRNA (cytidine-2'-O-)-methyltransferase RsmI</fullName>
    </alternativeName>
</protein>
<dbReference type="InterPro" id="IPR035996">
    <property type="entry name" value="4pyrrol_Methylase_sf"/>
</dbReference>
<evidence type="ECO:0000259" key="8">
    <source>
        <dbReference type="Pfam" id="PF23016"/>
    </source>
</evidence>
<dbReference type="GO" id="GO:0005737">
    <property type="term" value="C:cytoplasm"/>
    <property type="evidence" value="ECO:0007669"/>
    <property type="project" value="UniProtKB-SubCell"/>
</dbReference>
<comment type="function">
    <text evidence="6">Catalyzes the 2'-O-methylation of the ribose of cytidine 1402 (C1402) in 16S rRNA.</text>
</comment>
<name>A0A345D941_9BURK</name>
<evidence type="ECO:0000256" key="3">
    <source>
        <dbReference type="ARBA" id="ARBA00022603"/>
    </source>
</evidence>
<dbReference type="GO" id="GO:0070677">
    <property type="term" value="F:rRNA (cytosine-2'-O-)-methyltransferase activity"/>
    <property type="evidence" value="ECO:0007669"/>
    <property type="project" value="UniProtKB-UniRule"/>
</dbReference>
<evidence type="ECO:0000256" key="4">
    <source>
        <dbReference type="ARBA" id="ARBA00022679"/>
    </source>
</evidence>
<dbReference type="Pfam" id="PF00590">
    <property type="entry name" value="TP_methylase"/>
    <property type="match status" value="1"/>
</dbReference>
<dbReference type="Gene3D" id="3.40.1010.10">
    <property type="entry name" value="Cobalt-precorrin-4 Transmethylase, Domain 1"/>
    <property type="match status" value="1"/>
</dbReference>